<dbReference type="InterPro" id="IPR043034">
    <property type="entry name" value="DNA_pol_alpha_B_N_sf"/>
</dbReference>
<evidence type="ECO:0000313" key="4">
    <source>
        <dbReference type="WBParaSite" id="TCNE_0001887501-mRNA-1"/>
    </source>
</evidence>
<evidence type="ECO:0000313" key="2">
    <source>
        <dbReference type="EMBL" id="VDM50192.1"/>
    </source>
</evidence>
<dbReference type="InterPro" id="IPR013627">
    <property type="entry name" value="Pol_alpha_B_N"/>
</dbReference>
<accession>A0A183VDQ1</accession>
<sequence length="87" mass="9908">MSDIGDSYGQITAEWFGDELSNFMFTFDNDPGGAFISRVNHISNVYNKTGEDLVSELIAFAANQKRTHMDIAFVDLYEQTVNIRLFF</sequence>
<keyword evidence="3" id="KW-1185">Reference proteome</keyword>
<dbReference type="Proteomes" id="UP000050794">
    <property type="component" value="Unassembled WGS sequence"/>
</dbReference>
<dbReference type="Pfam" id="PF08418">
    <property type="entry name" value="Pol_alpha_B_N"/>
    <property type="match status" value="1"/>
</dbReference>
<evidence type="ECO:0000313" key="3">
    <source>
        <dbReference type="Proteomes" id="UP000050794"/>
    </source>
</evidence>
<name>A0A183VDQ1_TOXCA</name>
<evidence type="ECO:0000259" key="1">
    <source>
        <dbReference type="Pfam" id="PF08418"/>
    </source>
</evidence>
<dbReference type="WBParaSite" id="TCNE_0001887501-mRNA-1">
    <property type="protein sequence ID" value="TCNE_0001887501-mRNA-1"/>
    <property type="gene ID" value="TCNE_0001887501"/>
</dbReference>
<reference evidence="2 3" key="2">
    <citation type="submission" date="2018-11" db="EMBL/GenBank/DDBJ databases">
        <authorList>
            <consortium name="Pathogen Informatics"/>
        </authorList>
    </citation>
    <scope>NUCLEOTIDE SEQUENCE [LARGE SCALE GENOMIC DNA]</scope>
</reference>
<dbReference type="Gene3D" id="1.10.8.530">
    <property type="entry name" value="DNA polymerase alpha-primase, subunit B, N-terminal domain"/>
    <property type="match status" value="1"/>
</dbReference>
<gene>
    <name evidence="2" type="ORF">TCNE_LOCUS18871</name>
</gene>
<feature type="domain" description="DNA polymerase alpha subunit B N-terminal" evidence="1">
    <location>
        <begin position="14"/>
        <end position="81"/>
    </location>
</feature>
<proteinExistence type="predicted"/>
<protein>
    <submittedName>
        <fullName evidence="4">GGDEF domain-containing protein</fullName>
    </submittedName>
</protein>
<organism evidence="3 4">
    <name type="scientific">Toxocara canis</name>
    <name type="common">Canine roundworm</name>
    <dbReference type="NCBI Taxonomy" id="6265"/>
    <lineage>
        <taxon>Eukaryota</taxon>
        <taxon>Metazoa</taxon>
        <taxon>Ecdysozoa</taxon>
        <taxon>Nematoda</taxon>
        <taxon>Chromadorea</taxon>
        <taxon>Rhabditida</taxon>
        <taxon>Spirurina</taxon>
        <taxon>Ascaridomorpha</taxon>
        <taxon>Ascaridoidea</taxon>
        <taxon>Toxocaridae</taxon>
        <taxon>Toxocara</taxon>
    </lineage>
</organism>
<dbReference type="EMBL" id="UYWY01026065">
    <property type="protein sequence ID" value="VDM50192.1"/>
    <property type="molecule type" value="Genomic_DNA"/>
</dbReference>
<dbReference type="AlphaFoldDB" id="A0A183VDQ1"/>
<reference evidence="4" key="1">
    <citation type="submission" date="2016-06" db="UniProtKB">
        <authorList>
            <consortium name="WormBaseParasite"/>
        </authorList>
    </citation>
    <scope>IDENTIFICATION</scope>
</reference>